<reference evidence="1 2" key="2">
    <citation type="journal article" date="2010" name="Nucleic Acids Res.">
        <title>BeetleBase in 2010: revisions to provide comprehensive genomic information for Tribolium castaneum.</title>
        <authorList>
            <person name="Kim H.S."/>
            <person name="Murphy T."/>
            <person name="Xia J."/>
            <person name="Caragea D."/>
            <person name="Park Y."/>
            <person name="Beeman R.W."/>
            <person name="Lorenzen M.D."/>
            <person name="Butcher S."/>
            <person name="Manak J.R."/>
            <person name="Brown S.J."/>
        </authorList>
    </citation>
    <scope>GENOME REANNOTATION</scope>
    <source>
        <strain evidence="1 2">Georgia GA2</strain>
    </source>
</reference>
<proteinExistence type="predicted"/>
<name>A0A139WGT6_TRICA</name>
<sequence>MLMAVVLLYHNGPIFAQINAPPHSRERRKLRFAFE</sequence>
<dbReference type="AlphaFoldDB" id="A0A139WGT6"/>
<dbReference type="Proteomes" id="UP000007266">
    <property type="component" value="Linkage group 5"/>
</dbReference>
<dbReference type="InParanoid" id="A0A139WGT6"/>
<reference evidence="1 2" key="1">
    <citation type="journal article" date="2008" name="Nature">
        <title>The genome of the model beetle and pest Tribolium castaneum.</title>
        <authorList>
            <consortium name="Tribolium Genome Sequencing Consortium"/>
            <person name="Richards S."/>
            <person name="Gibbs R.A."/>
            <person name="Weinstock G.M."/>
            <person name="Brown S.J."/>
            <person name="Denell R."/>
            <person name="Beeman R.W."/>
            <person name="Gibbs R."/>
            <person name="Beeman R.W."/>
            <person name="Brown S.J."/>
            <person name="Bucher G."/>
            <person name="Friedrich M."/>
            <person name="Grimmelikhuijzen C.J."/>
            <person name="Klingler M."/>
            <person name="Lorenzen M."/>
            <person name="Richards S."/>
            <person name="Roth S."/>
            <person name="Schroder R."/>
            <person name="Tautz D."/>
            <person name="Zdobnov E.M."/>
            <person name="Muzny D."/>
            <person name="Gibbs R.A."/>
            <person name="Weinstock G.M."/>
            <person name="Attaway T."/>
            <person name="Bell S."/>
            <person name="Buhay C.J."/>
            <person name="Chandrabose M.N."/>
            <person name="Chavez D."/>
            <person name="Clerk-Blankenburg K.P."/>
            <person name="Cree A."/>
            <person name="Dao M."/>
            <person name="Davis C."/>
            <person name="Chacko J."/>
            <person name="Dinh H."/>
            <person name="Dugan-Rocha S."/>
            <person name="Fowler G."/>
            <person name="Garner T.T."/>
            <person name="Garnes J."/>
            <person name="Gnirke A."/>
            <person name="Hawes A."/>
            <person name="Hernandez J."/>
            <person name="Hines S."/>
            <person name="Holder M."/>
            <person name="Hume J."/>
            <person name="Jhangiani S.N."/>
            <person name="Joshi V."/>
            <person name="Khan Z.M."/>
            <person name="Jackson L."/>
            <person name="Kovar C."/>
            <person name="Kowis A."/>
            <person name="Lee S."/>
            <person name="Lewis L.R."/>
            <person name="Margolis J."/>
            <person name="Morgan M."/>
            <person name="Nazareth L.V."/>
            <person name="Nguyen N."/>
            <person name="Okwuonu G."/>
            <person name="Parker D."/>
            <person name="Richards S."/>
            <person name="Ruiz S.J."/>
            <person name="Santibanez J."/>
            <person name="Savard J."/>
            <person name="Scherer S.E."/>
            <person name="Schneider B."/>
            <person name="Sodergren E."/>
            <person name="Tautz D."/>
            <person name="Vattahil S."/>
            <person name="Villasana D."/>
            <person name="White C.S."/>
            <person name="Wright R."/>
            <person name="Park Y."/>
            <person name="Beeman R.W."/>
            <person name="Lord J."/>
            <person name="Oppert B."/>
            <person name="Lorenzen M."/>
            <person name="Brown S."/>
            <person name="Wang L."/>
            <person name="Savard J."/>
            <person name="Tautz D."/>
            <person name="Richards S."/>
            <person name="Weinstock G."/>
            <person name="Gibbs R.A."/>
            <person name="Liu Y."/>
            <person name="Worley K."/>
            <person name="Weinstock G."/>
            <person name="Elsik C.G."/>
            <person name="Reese J.T."/>
            <person name="Elhaik E."/>
            <person name="Landan G."/>
            <person name="Graur D."/>
            <person name="Arensburger P."/>
            <person name="Atkinson P."/>
            <person name="Beeman R.W."/>
            <person name="Beidler J."/>
            <person name="Brown S.J."/>
            <person name="Demuth J.P."/>
            <person name="Drury D.W."/>
            <person name="Du Y.Z."/>
            <person name="Fujiwara H."/>
            <person name="Lorenzen M."/>
            <person name="Maselli V."/>
            <person name="Osanai M."/>
            <person name="Park Y."/>
            <person name="Robertson H.M."/>
            <person name="Tu Z."/>
            <person name="Wang J.J."/>
            <person name="Wang S."/>
            <person name="Richards S."/>
            <person name="Song H."/>
            <person name="Zhang L."/>
            <person name="Sodergren E."/>
            <person name="Werner D."/>
            <person name="Stanke M."/>
            <person name="Morgenstern B."/>
            <person name="Solovyev V."/>
            <person name="Kosarev P."/>
            <person name="Brown G."/>
            <person name="Chen H.C."/>
            <person name="Ermolaeva O."/>
            <person name="Hlavina W."/>
            <person name="Kapustin Y."/>
            <person name="Kiryutin B."/>
            <person name="Kitts P."/>
            <person name="Maglott D."/>
            <person name="Pruitt K."/>
            <person name="Sapojnikov V."/>
            <person name="Souvorov A."/>
            <person name="Mackey A.J."/>
            <person name="Waterhouse R.M."/>
            <person name="Wyder S."/>
            <person name="Zdobnov E.M."/>
            <person name="Zdobnov E.M."/>
            <person name="Wyder S."/>
            <person name="Kriventseva E.V."/>
            <person name="Kadowaki T."/>
            <person name="Bork P."/>
            <person name="Aranda M."/>
            <person name="Bao R."/>
            <person name="Beermann A."/>
            <person name="Berns N."/>
            <person name="Bolognesi R."/>
            <person name="Bonneton F."/>
            <person name="Bopp D."/>
            <person name="Brown S.J."/>
            <person name="Bucher G."/>
            <person name="Butts T."/>
            <person name="Chaumot A."/>
            <person name="Denell R.E."/>
            <person name="Ferrier D.E."/>
            <person name="Friedrich M."/>
            <person name="Gordon C.M."/>
            <person name="Jindra M."/>
            <person name="Klingler M."/>
            <person name="Lan Q."/>
            <person name="Lattorff H.M."/>
            <person name="Laudet V."/>
            <person name="von Levetsow C."/>
            <person name="Liu Z."/>
            <person name="Lutz R."/>
            <person name="Lynch J.A."/>
            <person name="da Fonseca R.N."/>
            <person name="Posnien N."/>
            <person name="Reuter R."/>
            <person name="Roth S."/>
            <person name="Savard J."/>
            <person name="Schinko J.B."/>
            <person name="Schmitt C."/>
            <person name="Schoppmeier M."/>
            <person name="Schroder R."/>
            <person name="Shippy T.D."/>
            <person name="Simonnet F."/>
            <person name="Marques-Souza H."/>
            <person name="Tautz D."/>
            <person name="Tomoyasu Y."/>
            <person name="Trauner J."/>
            <person name="Van der Zee M."/>
            <person name="Vervoort M."/>
            <person name="Wittkopp N."/>
            <person name="Wimmer E.A."/>
            <person name="Yang X."/>
            <person name="Jones A.K."/>
            <person name="Sattelle D.B."/>
            <person name="Ebert P.R."/>
            <person name="Nelson D."/>
            <person name="Scott J.G."/>
            <person name="Beeman R.W."/>
            <person name="Muthukrishnan S."/>
            <person name="Kramer K.J."/>
            <person name="Arakane Y."/>
            <person name="Beeman R.W."/>
            <person name="Zhu Q."/>
            <person name="Hogenkamp D."/>
            <person name="Dixit R."/>
            <person name="Oppert B."/>
            <person name="Jiang H."/>
            <person name="Zou Z."/>
            <person name="Marshall J."/>
            <person name="Elpidina E."/>
            <person name="Vinokurov K."/>
            <person name="Oppert C."/>
            <person name="Zou Z."/>
            <person name="Evans J."/>
            <person name="Lu Z."/>
            <person name="Zhao P."/>
            <person name="Sumathipala N."/>
            <person name="Altincicek B."/>
            <person name="Vilcinskas A."/>
            <person name="Williams M."/>
            <person name="Hultmark D."/>
            <person name="Hetru C."/>
            <person name="Jiang H."/>
            <person name="Grimmelikhuijzen C.J."/>
            <person name="Hauser F."/>
            <person name="Cazzamali G."/>
            <person name="Williamson M."/>
            <person name="Park Y."/>
            <person name="Li B."/>
            <person name="Tanaka Y."/>
            <person name="Predel R."/>
            <person name="Neupert S."/>
            <person name="Schachtner J."/>
            <person name="Verleyen P."/>
            <person name="Raible F."/>
            <person name="Bork P."/>
            <person name="Friedrich M."/>
            <person name="Walden K.K."/>
            <person name="Robertson H.M."/>
            <person name="Angeli S."/>
            <person name="Foret S."/>
            <person name="Bucher G."/>
            <person name="Schuetz S."/>
            <person name="Maleszka R."/>
            <person name="Wimmer E.A."/>
            <person name="Beeman R.W."/>
            <person name="Lorenzen M."/>
            <person name="Tomoyasu Y."/>
            <person name="Miller S.C."/>
            <person name="Grossmann D."/>
            <person name="Bucher G."/>
        </authorList>
    </citation>
    <scope>NUCLEOTIDE SEQUENCE [LARGE SCALE GENOMIC DNA]</scope>
    <source>
        <strain evidence="1 2">Georgia GA2</strain>
    </source>
</reference>
<dbReference type="EMBL" id="KQ971343">
    <property type="protein sequence ID" value="KYB27172.1"/>
    <property type="molecule type" value="Genomic_DNA"/>
</dbReference>
<keyword evidence="2" id="KW-1185">Reference proteome</keyword>
<protein>
    <submittedName>
        <fullName evidence="1">Uncharacterized protein</fullName>
    </submittedName>
</protein>
<evidence type="ECO:0000313" key="1">
    <source>
        <dbReference type="EMBL" id="KYB27172.1"/>
    </source>
</evidence>
<gene>
    <name evidence="1" type="primary">AUGUSTUS-3.0.2_33121</name>
    <name evidence="1" type="ORF">TcasGA2_TC033121</name>
</gene>
<accession>A0A139WGT6</accession>
<organism evidence="1 2">
    <name type="scientific">Tribolium castaneum</name>
    <name type="common">Red flour beetle</name>
    <dbReference type="NCBI Taxonomy" id="7070"/>
    <lineage>
        <taxon>Eukaryota</taxon>
        <taxon>Metazoa</taxon>
        <taxon>Ecdysozoa</taxon>
        <taxon>Arthropoda</taxon>
        <taxon>Hexapoda</taxon>
        <taxon>Insecta</taxon>
        <taxon>Pterygota</taxon>
        <taxon>Neoptera</taxon>
        <taxon>Endopterygota</taxon>
        <taxon>Coleoptera</taxon>
        <taxon>Polyphaga</taxon>
        <taxon>Cucujiformia</taxon>
        <taxon>Tenebrionidae</taxon>
        <taxon>Tenebrionidae incertae sedis</taxon>
        <taxon>Tribolium</taxon>
    </lineage>
</organism>
<evidence type="ECO:0000313" key="2">
    <source>
        <dbReference type="Proteomes" id="UP000007266"/>
    </source>
</evidence>